<keyword evidence="3" id="KW-1185">Reference proteome</keyword>
<feature type="region of interest" description="Disordered" evidence="1">
    <location>
        <begin position="51"/>
        <end position="71"/>
    </location>
</feature>
<evidence type="ECO:0000313" key="2">
    <source>
        <dbReference type="EMBL" id="CAI4217945.1"/>
    </source>
</evidence>
<organism evidence="2 3">
    <name type="scientific">Parascedosporium putredinis</name>
    <dbReference type="NCBI Taxonomy" id="1442378"/>
    <lineage>
        <taxon>Eukaryota</taxon>
        <taxon>Fungi</taxon>
        <taxon>Dikarya</taxon>
        <taxon>Ascomycota</taxon>
        <taxon>Pezizomycotina</taxon>
        <taxon>Sordariomycetes</taxon>
        <taxon>Hypocreomycetidae</taxon>
        <taxon>Microascales</taxon>
        <taxon>Microascaceae</taxon>
        <taxon>Parascedosporium</taxon>
    </lineage>
</organism>
<evidence type="ECO:0000313" key="3">
    <source>
        <dbReference type="Proteomes" id="UP000838763"/>
    </source>
</evidence>
<dbReference type="AlphaFoldDB" id="A0A9P1MCK1"/>
<proteinExistence type="predicted"/>
<gene>
    <name evidence="2" type="ORF">PPNO1_LOCUS7541</name>
</gene>
<accession>A0A9P1MCK1</accession>
<protein>
    <submittedName>
        <fullName evidence="2">Uncharacterized protein</fullName>
    </submittedName>
</protein>
<dbReference type="EMBL" id="CALLCH030000017">
    <property type="protein sequence ID" value="CAI4217945.1"/>
    <property type="molecule type" value="Genomic_DNA"/>
</dbReference>
<evidence type="ECO:0000256" key="1">
    <source>
        <dbReference type="SAM" id="MobiDB-lite"/>
    </source>
</evidence>
<reference evidence="2" key="1">
    <citation type="submission" date="2022-11" db="EMBL/GenBank/DDBJ databases">
        <authorList>
            <person name="Scott C."/>
            <person name="Bruce N."/>
        </authorList>
    </citation>
    <scope>NUCLEOTIDE SEQUENCE</scope>
</reference>
<name>A0A9P1MCK1_9PEZI</name>
<dbReference type="Proteomes" id="UP000838763">
    <property type="component" value="Unassembled WGS sequence"/>
</dbReference>
<comment type="caution">
    <text evidence="2">The sequence shown here is derived from an EMBL/GenBank/DDBJ whole genome shotgun (WGS) entry which is preliminary data.</text>
</comment>
<sequence length="71" mass="8204">MTSQGHDYKQAFIKKWAKTALRPSPPLKINEAMHDPLYRDWEPIEVFQDTGSSTMYQEDPEEDVSAIVTPH</sequence>